<sequence length="118" mass="12880">MEIVINEKKIPLRFSYSLIRALAAKWKMTDLEVVLNKIMNALAAAEKDVFTAIDLIAEMVVEAAKLNGIEVSADDVGDVVFTDPQIITSVVEAFVNSMPKISASDAESLKKKAAIQQK</sequence>
<proteinExistence type="predicted"/>
<reference evidence="2" key="1">
    <citation type="submission" date="2016-10" db="EMBL/GenBank/DDBJ databases">
        <authorList>
            <person name="Varghese N."/>
            <person name="Submissions S."/>
        </authorList>
    </citation>
    <scope>NUCLEOTIDE SEQUENCE [LARGE SCALE GENOMIC DNA]</scope>
    <source>
        <strain evidence="2">DS-12</strain>
    </source>
</reference>
<gene>
    <name evidence="1" type="ORF">SAMN05421741_11822</name>
</gene>
<dbReference type="RefSeq" id="WP_091524593.1">
    <property type="nucleotide sequence ID" value="NZ_FOVI01000018.1"/>
</dbReference>
<dbReference type="Proteomes" id="UP000199036">
    <property type="component" value="Unassembled WGS sequence"/>
</dbReference>
<dbReference type="EMBL" id="FOVI01000018">
    <property type="protein sequence ID" value="SFO04733.1"/>
    <property type="molecule type" value="Genomic_DNA"/>
</dbReference>
<dbReference type="AlphaFoldDB" id="A0A1I5E022"/>
<accession>A0A1I5E022</accession>
<evidence type="ECO:0000313" key="2">
    <source>
        <dbReference type="Proteomes" id="UP000199036"/>
    </source>
</evidence>
<name>A0A1I5E022_9FLAO</name>
<keyword evidence="2" id="KW-1185">Reference proteome</keyword>
<dbReference type="STRING" id="913024.SAMN05421741_11822"/>
<evidence type="ECO:0000313" key="1">
    <source>
        <dbReference type="EMBL" id="SFO04733.1"/>
    </source>
</evidence>
<organism evidence="1 2">
    <name type="scientific">Paenimyroides ummariense</name>
    <dbReference type="NCBI Taxonomy" id="913024"/>
    <lineage>
        <taxon>Bacteria</taxon>
        <taxon>Pseudomonadati</taxon>
        <taxon>Bacteroidota</taxon>
        <taxon>Flavobacteriia</taxon>
        <taxon>Flavobacteriales</taxon>
        <taxon>Flavobacteriaceae</taxon>
        <taxon>Paenimyroides</taxon>
    </lineage>
</organism>
<protein>
    <submittedName>
        <fullName evidence="1">Uncharacterized protein</fullName>
    </submittedName>
</protein>